<evidence type="ECO:0000313" key="2">
    <source>
        <dbReference type="EMBL" id="PNH05176.1"/>
    </source>
</evidence>
<dbReference type="InterPro" id="IPR036396">
    <property type="entry name" value="Cyt_P450_sf"/>
</dbReference>
<dbReference type="GO" id="GO:0016705">
    <property type="term" value="F:oxidoreductase activity, acting on paired donors, with incorporation or reduction of molecular oxygen"/>
    <property type="evidence" value="ECO:0007669"/>
    <property type="project" value="InterPro"/>
</dbReference>
<feature type="region of interest" description="Disordered" evidence="1">
    <location>
        <begin position="114"/>
        <end position="133"/>
    </location>
</feature>
<feature type="compositionally biased region" description="Pro residues" evidence="1">
    <location>
        <begin position="121"/>
        <end position="132"/>
    </location>
</feature>
<comment type="caution">
    <text evidence="2">The sequence shown here is derived from an EMBL/GenBank/DDBJ whole genome shotgun (WGS) entry which is preliminary data.</text>
</comment>
<dbReference type="AlphaFoldDB" id="A0A2J7ZY37"/>
<dbReference type="InterPro" id="IPR001128">
    <property type="entry name" value="Cyt_P450"/>
</dbReference>
<dbReference type="PANTHER" id="PTHR24301:SF2">
    <property type="entry name" value="THROMBOXANE-A SYNTHASE"/>
    <property type="match status" value="1"/>
</dbReference>
<reference evidence="2 3" key="1">
    <citation type="journal article" date="2017" name="Mol. Biol. Evol.">
        <title>The 4-celled Tetrabaena socialis nuclear genome reveals the essential components for genetic control of cell number at the origin of multicellularity in the volvocine lineage.</title>
        <authorList>
            <person name="Featherston J."/>
            <person name="Arakaki Y."/>
            <person name="Hanschen E.R."/>
            <person name="Ferris P.J."/>
            <person name="Michod R.E."/>
            <person name="Olson B.J.S.C."/>
            <person name="Nozaki H."/>
            <person name="Durand P.M."/>
        </authorList>
    </citation>
    <scope>NUCLEOTIDE SEQUENCE [LARGE SCALE GENOMIC DNA]</scope>
    <source>
        <strain evidence="2 3">NIES-571</strain>
    </source>
</reference>
<dbReference type="GO" id="GO:0004497">
    <property type="term" value="F:monooxygenase activity"/>
    <property type="evidence" value="ECO:0007669"/>
    <property type="project" value="InterPro"/>
</dbReference>
<evidence type="ECO:0000256" key="1">
    <source>
        <dbReference type="SAM" id="MobiDB-lite"/>
    </source>
</evidence>
<gene>
    <name evidence="2" type="ORF">TSOC_008593</name>
</gene>
<dbReference type="Proteomes" id="UP000236333">
    <property type="component" value="Unassembled WGS sequence"/>
</dbReference>
<sequence length="292" mass="30946">MSWRTCGRVLERHKDPSAPSPPALPLLGCLPQMMRWGGPTYFRRCAAKYGPVFKVAFGRTWMVVVADADLMRSLGYRLRNHIIIEPELMRPHITQIDKAGLFRAKYVRPWTTTGAWSAPRGSPPSPPPPSPATCPAWVSCAAQLAGRLEAMAAESGQGGRVDIWRELGSMTLQVVGSTAYGVDFLAPTDEHGNGSTAALGSAAAAGGGAAAKAARAGKAGARAAEPPASEGRLLMQEAKVALALLYQRLRFELEAGQVPLLTAAALTLGPRDGLWVRPVARAQRRPPGAAAP</sequence>
<organism evidence="2 3">
    <name type="scientific">Tetrabaena socialis</name>
    <dbReference type="NCBI Taxonomy" id="47790"/>
    <lineage>
        <taxon>Eukaryota</taxon>
        <taxon>Viridiplantae</taxon>
        <taxon>Chlorophyta</taxon>
        <taxon>core chlorophytes</taxon>
        <taxon>Chlorophyceae</taxon>
        <taxon>CS clade</taxon>
        <taxon>Chlamydomonadales</taxon>
        <taxon>Tetrabaenaceae</taxon>
        <taxon>Tetrabaena</taxon>
    </lineage>
</organism>
<dbReference type="PANTHER" id="PTHR24301">
    <property type="entry name" value="THROMBOXANE-A SYNTHASE"/>
    <property type="match status" value="1"/>
</dbReference>
<dbReference type="GO" id="GO:0020037">
    <property type="term" value="F:heme binding"/>
    <property type="evidence" value="ECO:0007669"/>
    <property type="project" value="InterPro"/>
</dbReference>
<dbReference type="SUPFAM" id="SSF48264">
    <property type="entry name" value="Cytochrome P450"/>
    <property type="match status" value="1"/>
</dbReference>
<keyword evidence="3" id="KW-1185">Reference proteome</keyword>
<dbReference type="EMBL" id="PGGS01000327">
    <property type="protein sequence ID" value="PNH05176.1"/>
    <property type="molecule type" value="Genomic_DNA"/>
</dbReference>
<accession>A0A2J7ZY37</accession>
<name>A0A2J7ZY37_9CHLO</name>
<dbReference type="Pfam" id="PF00067">
    <property type="entry name" value="p450"/>
    <property type="match status" value="1"/>
</dbReference>
<dbReference type="GO" id="GO:0005506">
    <property type="term" value="F:iron ion binding"/>
    <property type="evidence" value="ECO:0007669"/>
    <property type="project" value="InterPro"/>
</dbReference>
<protein>
    <submittedName>
        <fullName evidence="2">Uncharacterized protein</fullName>
    </submittedName>
</protein>
<evidence type="ECO:0000313" key="3">
    <source>
        <dbReference type="Proteomes" id="UP000236333"/>
    </source>
</evidence>
<dbReference type="OrthoDB" id="507451at2759"/>
<proteinExistence type="predicted"/>
<dbReference type="Gene3D" id="1.10.630.10">
    <property type="entry name" value="Cytochrome P450"/>
    <property type="match status" value="1"/>
</dbReference>